<reference evidence="13 14" key="2">
    <citation type="journal article" date="2016" name="ISME J.">
        <title>Characterization of the first cultured representative of Verrucomicrobia subdivision 5 indicates the proposal of a novel phylum.</title>
        <authorList>
            <person name="Spring S."/>
            <person name="Bunk B."/>
            <person name="Sproer C."/>
            <person name="Schumann P."/>
            <person name="Rohde M."/>
            <person name="Tindall B.J."/>
            <person name="Klenk H.P."/>
        </authorList>
    </citation>
    <scope>NUCLEOTIDE SEQUENCE [LARGE SCALE GENOMIC DNA]</scope>
    <source>
        <strain evidence="13 14">L21-Fru-AB</strain>
    </source>
</reference>
<gene>
    <name evidence="13" type="ORF">L21SP4_02096</name>
</gene>
<evidence type="ECO:0000256" key="6">
    <source>
        <dbReference type="ARBA" id="ARBA00022840"/>
    </source>
</evidence>
<evidence type="ECO:0000256" key="1">
    <source>
        <dbReference type="ARBA" id="ARBA00022490"/>
    </source>
</evidence>
<sequence length="315" mass="33698">MDRRSIRVSAPGSLMLFGEHAVLHGRPALAAAIDRRITVCLRPLDEDVLRIVSSAGRFEGTWRDLPEQGPLRFVAAALRPYAEVFRGGLAVDIESACRSDVGFGTSAAVTAALHGACLRRTRPEEAERPWRAEVFRRSVDTIRAVQGRASGTDAAASVYGGLTAVGPGDAAPRRFGVTQALTAVYCGYKRPTPEVIAEVERRRAAEPARVEACFDAIGRTAAAAEAALRENRPERIGPLMDEGQEAMRALGLETPELAEITKTLRASPGIFGAKISGSGLGDCAAGWGRAERAPDFRFPVFRLKVDNTGVTCTLS</sequence>
<evidence type="ECO:0000256" key="7">
    <source>
        <dbReference type="ARBA" id="ARBA00022842"/>
    </source>
</evidence>
<keyword evidence="1" id="KW-0963">Cytoplasm</keyword>
<dbReference type="InterPro" id="IPR006205">
    <property type="entry name" value="Mev_gal_kin"/>
</dbReference>
<dbReference type="RefSeq" id="WP_052882568.1">
    <property type="nucleotide sequence ID" value="NZ_CP010904.1"/>
</dbReference>
<dbReference type="STRING" id="1307763.L21SP4_02096"/>
<feature type="domain" description="GHMP kinase C-terminal" evidence="11">
    <location>
        <begin position="225"/>
        <end position="292"/>
    </location>
</feature>
<protein>
    <submittedName>
        <fullName evidence="13">Mevalonate kinase</fullName>
    </submittedName>
</protein>
<dbReference type="GO" id="GO:0004496">
    <property type="term" value="F:mevalonate kinase activity"/>
    <property type="evidence" value="ECO:0007669"/>
    <property type="project" value="InterPro"/>
</dbReference>
<evidence type="ECO:0000259" key="11">
    <source>
        <dbReference type="Pfam" id="PF08544"/>
    </source>
</evidence>
<dbReference type="InterPro" id="IPR013750">
    <property type="entry name" value="GHMP_kinase_C_dom"/>
</dbReference>
<dbReference type="InterPro" id="IPR020568">
    <property type="entry name" value="Ribosomal_Su5_D2-typ_SF"/>
</dbReference>
<evidence type="ECO:0000256" key="9">
    <source>
        <dbReference type="ARBA" id="ARBA00029438"/>
    </source>
</evidence>
<dbReference type="OrthoDB" id="6085637at2"/>
<dbReference type="KEGG" id="vbl:L21SP4_02096"/>
<keyword evidence="3" id="KW-0808">Transferase</keyword>
<dbReference type="GO" id="GO:0005975">
    <property type="term" value="P:carbohydrate metabolic process"/>
    <property type="evidence" value="ECO:0007669"/>
    <property type="project" value="UniProtKB-ARBA"/>
</dbReference>
<dbReference type="UniPathway" id="UPA00057">
    <property type="reaction ID" value="UER00098"/>
</dbReference>
<dbReference type="PRINTS" id="PR00959">
    <property type="entry name" value="MEVGALKINASE"/>
</dbReference>
<keyword evidence="4" id="KW-0547">Nucleotide-binding</keyword>
<dbReference type="Pfam" id="PF10509">
    <property type="entry name" value="GalKase_gal_bdg"/>
    <property type="match status" value="1"/>
</dbReference>
<dbReference type="Pfam" id="PF08544">
    <property type="entry name" value="GHMP_kinases_C"/>
    <property type="match status" value="1"/>
</dbReference>
<feature type="domain" description="GHMP kinase N-terminal" evidence="10">
    <location>
        <begin position="76"/>
        <end position="161"/>
    </location>
</feature>
<evidence type="ECO:0000256" key="5">
    <source>
        <dbReference type="ARBA" id="ARBA00022777"/>
    </source>
</evidence>
<dbReference type="InterPro" id="IPR036554">
    <property type="entry name" value="GHMP_kinase_C_sf"/>
</dbReference>
<keyword evidence="8" id="KW-0443">Lipid metabolism</keyword>
<accession>A0A0G3EG69</accession>
<dbReference type="InterPro" id="IPR006204">
    <property type="entry name" value="GHMP_kinase_N_dom"/>
</dbReference>
<dbReference type="SUPFAM" id="SSF54211">
    <property type="entry name" value="Ribosomal protein S5 domain 2-like"/>
    <property type="match status" value="1"/>
</dbReference>
<dbReference type="PANTHER" id="PTHR43290:SF2">
    <property type="entry name" value="MEVALONATE KINASE"/>
    <property type="match status" value="1"/>
</dbReference>
<dbReference type="InterPro" id="IPR019539">
    <property type="entry name" value="GalKase_N"/>
</dbReference>
<evidence type="ECO:0000256" key="3">
    <source>
        <dbReference type="ARBA" id="ARBA00022679"/>
    </source>
</evidence>
<dbReference type="InterPro" id="IPR014721">
    <property type="entry name" value="Ribsml_uS5_D2-typ_fold_subgr"/>
</dbReference>
<evidence type="ECO:0000259" key="12">
    <source>
        <dbReference type="Pfam" id="PF10509"/>
    </source>
</evidence>
<organism evidence="13 14">
    <name type="scientific">Kiritimatiella glycovorans</name>
    <dbReference type="NCBI Taxonomy" id="1307763"/>
    <lineage>
        <taxon>Bacteria</taxon>
        <taxon>Pseudomonadati</taxon>
        <taxon>Kiritimatiellota</taxon>
        <taxon>Kiritimatiellia</taxon>
        <taxon>Kiritimatiellales</taxon>
        <taxon>Kiritimatiellaceae</taxon>
        <taxon>Kiritimatiella</taxon>
    </lineage>
</organism>
<dbReference type="SUPFAM" id="SSF55060">
    <property type="entry name" value="GHMP Kinase, C-terminal domain"/>
    <property type="match status" value="1"/>
</dbReference>
<dbReference type="Proteomes" id="UP000035268">
    <property type="component" value="Chromosome"/>
</dbReference>
<keyword evidence="5 13" id="KW-0418">Kinase</keyword>
<dbReference type="Gene3D" id="3.30.230.10">
    <property type="match status" value="1"/>
</dbReference>
<dbReference type="Gene3D" id="3.30.70.890">
    <property type="entry name" value="GHMP kinase, C-terminal domain"/>
    <property type="match status" value="1"/>
</dbReference>
<name>A0A0G3EG69_9BACT</name>
<feature type="domain" description="Galactokinase N-terminal" evidence="12">
    <location>
        <begin position="6"/>
        <end position="43"/>
    </location>
</feature>
<dbReference type="AlphaFoldDB" id="A0A0G3EG69"/>
<evidence type="ECO:0000256" key="8">
    <source>
        <dbReference type="ARBA" id="ARBA00023098"/>
    </source>
</evidence>
<keyword evidence="14" id="KW-1185">Reference proteome</keyword>
<keyword evidence="7" id="KW-0460">Magnesium</keyword>
<keyword evidence="6" id="KW-0067">ATP-binding</keyword>
<reference evidence="14" key="1">
    <citation type="submission" date="2015-02" db="EMBL/GenBank/DDBJ databases">
        <title>Description and complete genome sequence of the first cultured representative of the subdivision 5 of the Verrucomicrobia phylum.</title>
        <authorList>
            <person name="Spring S."/>
            <person name="Bunk B."/>
            <person name="Sproer C."/>
            <person name="Klenk H.-P."/>
        </authorList>
    </citation>
    <scope>NUCLEOTIDE SEQUENCE [LARGE SCALE GENOMIC DNA]</scope>
    <source>
        <strain evidence="14">L21-Fru-AB</strain>
    </source>
</reference>
<evidence type="ECO:0000313" key="14">
    <source>
        <dbReference type="Proteomes" id="UP000035268"/>
    </source>
</evidence>
<dbReference type="GO" id="GO:0005737">
    <property type="term" value="C:cytoplasm"/>
    <property type="evidence" value="ECO:0007669"/>
    <property type="project" value="InterPro"/>
</dbReference>
<dbReference type="Pfam" id="PF00288">
    <property type="entry name" value="GHMP_kinases_N"/>
    <property type="match status" value="1"/>
</dbReference>
<evidence type="ECO:0000256" key="2">
    <source>
        <dbReference type="ARBA" id="ARBA00022516"/>
    </source>
</evidence>
<dbReference type="GO" id="GO:0019287">
    <property type="term" value="P:isopentenyl diphosphate biosynthetic process, mevalonate pathway"/>
    <property type="evidence" value="ECO:0007669"/>
    <property type="project" value="UniProtKB-UniPathway"/>
</dbReference>
<evidence type="ECO:0000313" key="13">
    <source>
        <dbReference type="EMBL" id="AKJ65328.1"/>
    </source>
</evidence>
<evidence type="ECO:0000256" key="4">
    <source>
        <dbReference type="ARBA" id="ARBA00022741"/>
    </source>
</evidence>
<dbReference type="GO" id="GO:0005524">
    <property type="term" value="F:ATP binding"/>
    <property type="evidence" value="ECO:0007669"/>
    <property type="project" value="UniProtKB-KW"/>
</dbReference>
<keyword evidence="2" id="KW-0444">Lipid biosynthesis</keyword>
<dbReference type="EMBL" id="CP010904">
    <property type="protein sequence ID" value="AKJ65328.1"/>
    <property type="molecule type" value="Genomic_DNA"/>
</dbReference>
<comment type="pathway">
    <text evidence="9">Isoprenoid biosynthesis; isopentenyl diphosphate biosynthesis via mevalonate pathway; isopentenyl diphosphate from (R)-mevalonate: step 1/3.</text>
</comment>
<dbReference type="PANTHER" id="PTHR43290">
    <property type="entry name" value="MEVALONATE KINASE"/>
    <property type="match status" value="1"/>
</dbReference>
<evidence type="ECO:0000259" key="10">
    <source>
        <dbReference type="Pfam" id="PF00288"/>
    </source>
</evidence>
<proteinExistence type="predicted"/>